<dbReference type="RefSeq" id="WP_088154960.1">
    <property type="nucleotide sequence ID" value="NZ_NHON01000074.1"/>
</dbReference>
<dbReference type="GO" id="GO:0016757">
    <property type="term" value="F:glycosyltransferase activity"/>
    <property type="evidence" value="ECO:0007669"/>
    <property type="project" value="InterPro"/>
</dbReference>
<dbReference type="CDD" id="cd03801">
    <property type="entry name" value="GT4_PimA-like"/>
    <property type="match status" value="1"/>
</dbReference>
<dbReference type="EMBL" id="NHON01000074">
    <property type="protein sequence ID" value="OWJ63943.1"/>
    <property type="molecule type" value="Genomic_DNA"/>
</dbReference>
<accession>A0A211ZFC2</accession>
<dbReference type="OrthoDB" id="258796at2"/>
<dbReference type="PANTHER" id="PTHR45947">
    <property type="entry name" value="SULFOQUINOVOSYL TRANSFERASE SQD2"/>
    <property type="match status" value="1"/>
</dbReference>
<evidence type="ECO:0000313" key="3">
    <source>
        <dbReference type="Proteomes" id="UP000196655"/>
    </source>
</evidence>
<dbReference type="InterPro" id="IPR050194">
    <property type="entry name" value="Glycosyltransferase_grp1"/>
</dbReference>
<dbReference type="InterPro" id="IPR001296">
    <property type="entry name" value="Glyco_trans_1"/>
</dbReference>
<dbReference type="Pfam" id="PF00534">
    <property type="entry name" value="Glycos_transf_1"/>
    <property type="match status" value="1"/>
</dbReference>
<dbReference type="PANTHER" id="PTHR45947:SF3">
    <property type="entry name" value="SULFOQUINOVOSYL TRANSFERASE SQD2"/>
    <property type="match status" value="1"/>
</dbReference>
<organism evidence="2 3">
    <name type="scientific">Inquilinus limosus</name>
    <dbReference type="NCBI Taxonomy" id="171674"/>
    <lineage>
        <taxon>Bacteria</taxon>
        <taxon>Pseudomonadati</taxon>
        <taxon>Pseudomonadota</taxon>
        <taxon>Alphaproteobacteria</taxon>
        <taxon>Rhodospirillales</taxon>
        <taxon>Rhodospirillaceae</taxon>
        <taxon>Inquilinus</taxon>
    </lineage>
</organism>
<protein>
    <recommendedName>
        <fullName evidence="1">Glycosyl transferase family 1 domain-containing protein</fullName>
    </recommendedName>
</protein>
<dbReference type="AlphaFoldDB" id="A0A211ZFC2"/>
<sequence>MNIGIFTELYPPSIGGQEIRFAELAQVFRDRGHSVSVYCIAHRRDLPKRESLSGIEVNRFPVDEHYQRPQSRLLPRNPITILKYATWVRGVLKARSFDLSLFNQWPLAHIAFAPRSARQRAILDWCEVRDAGFYRVMQRMLPRLSGQNMGVGPAVCDRIGAASGRSVFYLPSGIRRSAYRSLPAAERRDILYLGRITAHKNLTFLIDAFARLKAAGHNRLGELGQDELVIAGDGPELPALRAHAAASPAADQIRILGPVSEQQKIELLGGARLLAISSRREGFPRIVAEAMASGLPTVTARFPENGTSDVVDHYGCGMVTEPELDAFTGGLIAAADRWEELSCRGLDHADELDWQALAQEIEGRSIAGISKMKVQDSCAF</sequence>
<dbReference type="SUPFAM" id="SSF53756">
    <property type="entry name" value="UDP-Glycosyltransferase/glycogen phosphorylase"/>
    <property type="match status" value="1"/>
</dbReference>
<dbReference type="Gene3D" id="3.40.50.2000">
    <property type="entry name" value="Glycogen Phosphorylase B"/>
    <property type="match status" value="2"/>
</dbReference>
<dbReference type="Proteomes" id="UP000196655">
    <property type="component" value="Unassembled WGS sequence"/>
</dbReference>
<name>A0A211ZFC2_9PROT</name>
<evidence type="ECO:0000259" key="1">
    <source>
        <dbReference type="Pfam" id="PF00534"/>
    </source>
</evidence>
<keyword evidence="3" id="KW-1185">Reference proteome</keyword>
<reference evidence="3" key="1">
    <citation type="submission" date="2017-05" db="EMBL/GenBank/DDBJ databases">
        <authorList>
            <person name="Macchi M."/>
            <person name="Festa S."/>
            <person name="Coppotelli B.M."/>
            <person name="Morelli I.S."/>
        </authorList>
    </citation>
    <scope>NUCLEOTIDE SEQUENCE [LARGE SCALE GENOMIC DNA]</scope>
    <source>
        <strain evidence="3">I</strain>
    </source>
</reference>
<evidence type="ECO:0000313" key="2">
    <source>
        <dbReference type="EMBL" id="OWJ63943.1"/>
    </source>
</evidence>
<feature type="domain" description="Glycosyl transferase family 1" evidence="1">
    <location>
        <begin position="185"/>
        <end position="326"/>
    </location>
</feature>
<dbReference type="STRING" id="1122125.GCA_000423185_01533"/>
<comment type="caution">
    <text evidence="2">The sequence shown here is derived from an EMBL/GenBank/DDBJ whole genome shotgun (WGS) entry which is preliminary data.</text>
</comment>
<gene>
    <name evidence="2" type="ORF">BWR60_27345</name>
</gene>
<proteinExistence type="predicted"/>